<reference evidence="2" key="2">
    <citation type="submission" date="2022-06" db="UniProtKB">
        <authorList>
            <consortium name="EnsemblMetazoa"/>
        </authorList>
    </citation>
    <scope>IDENTIFICATION</scope>
    <source>
        <strain evidence="2">PS312</strain>
    </source>
</reference>
<dbReference type="Proteomes" id="UP000005239">
    <property type="component" value="Unassembled WGS sequence"/>
</dbReference>
<protein>
    <submittedName>
        <fullName evidence="2">Uncharacterized protein</fullName>
    </submittedName>
</protein>
<evidence type="ECO:0000313" key="3">
    <source>
        <dbReference type="Proteomes" id="UP000005239"/>
    </source>
</evidence>
<evidence type="ECO:0000256" key="1">
    <source>
        <dbReference type="SAM" id="MobiDB-lite"/>
    </source>
</evidence>
<dbReference type="EnsemblMetazoa" id="PPA46354.1">
    <property type="protein sequence ID" value="PPA46354.1"/>
    <property type="gene ID" value="WBGene00284723"/>
</dbReference>
<proteinExistence type="predicted"/>
<organism evidence="2 3">
    <name type="scientific">Pristionchus pacificus</name>
    <name type="common">Parasitic nematode worm</name>
    <dbReference type="NCBI Taxonomy" id="54126"/>
    <lineage>
        <taxon>Eukaryota</taxon>
        <taxon>Metazoa</taxon>
        <taxon>Ecdysozoa</taxon>
        <taxon>Nematoda</taxon>
        <taxon>Chromadorea</taxon>
        <taxon>Rhabditida</taxon>
        <taxon>Rhabditina</taxon>
        <taxon>Diplogasteromorpha</taxon>
        <taxon>Diplogasteroidea</taxon>
        <taxon>Neodiplogasteridae</taxon>
        <taxon>Pristionchus</taxon>
    </lineage>
</organism>
<keyword evidence="3" id="KW-1185">Reference proteome</keyword>
<accession>A0A2A6CEB9</accession>
<name>A0A2A6CEB9_PRIPA</name>
<evidence type="ECO:0000313" key="2">
    <source>
        <dbReference type="EnsemblMetazoa" id="PPA46354.1"/>
    </source>
</evidence>
<gene>
    <name evidence="2" type="primary">WBGene00284723</name>
</gene>
<reference evidence="3" key="1">
    <citation type="journal article" date="2008" name="Nat. Genet.">
        <title>The Pristionchus pacificus genome provides a unique perspective on nematode lifestyle and parasitism.</title>
        <authorList>
            <person name="Dieterich C."/>
            <person name="Clifton S.W."/>
            <person name="Schuster L.N."/>
            <person name="Chinwalla A."/>
            <person name="Delehaunty K."/>
            <person name="Dinkelacker I."/>
            <person name="Fulton L."/>
            <person name="Fulton R."/>
            <person name="Godfrey J."/>
            <person name="Minx P."/>
            <person name="Mitreva M."/>
            <person name="Roeseler W."/>
            <person name="Tian H."/>
            <person name="Witte H."/>
            <person name="Yang S.P."/>
            <person name="Wilson R.K."/>
            <person name="Sommer R.J."/>
        </authorList>
    </citation>
    <scope>NUCLEOTIDE SEQUENCE [LARGE SCALE GENOMIC DNA]</scope>
    <source>
        <strain evidence="3">PS312</strain>
    </source>
</reference>
<sequence>MHRTSCPIGMGSDPGGNSSSAIIQYPGQGKSNQNAAAGAAGAPPAPDRRARSALRSVADALEELAVFVAPFGDLTVETDDCGVMIPYLLMTRSHSRVVIGTKRRASQKPLTELIITHAMPAMSAPIERWPRGNTCKRNYDREEIISIPQRSG</sequence>
<accession>A0A8R1Z6W2</accession>
<dbReference type="AlphaFoldDB" id="A0A2A6CEB9"/>
<feature type="region of interest" description="Disordered" evidence="1">
    <location>
        <begin position="1"/>
        <end position="53"/>
    </location>
</feature>